<evidence type="ECO:0000313" key="1">
    <source>
        <dbReference type="EMBL" id="KAL1272714.1"/>
    </source>
</evidence>
<sequence>ETAVGPIKHSETRSSLIQRKFEKLFSQRFDPRGRSQSRNLLSVMTGGLTPKAAPNYPRSYCVRGPGLPSHLEMFSS</sequence>
<protein>
    <submittedName>
        <fullName evidence="1">Uncharacterized protein</fullName>
    </submittedName>
</protein>
<organism evidence="1 2">
    <name type="scientific">Cirrhinus molitorella</name>
    <name type="common">mud carp</name>
    <dbReference type="NCBI Taxonomy" id="172907"/>
    <lineage>
        <taxon>Eukaryota</taxon>
        <taxon>Metazoa</taxon>
        <taxon>Chordata</taxon>
        <taxon>Craniata</taxon>
        <taxon>Vertebrata</taxon>
        <taxon>Euteleostomi</taxon>
        <taxon>Actinopterygii</taxon>
        <taxon>Neopterygii</taxon>
        <taxon>Teleostei</taxon>
        <taxon>Ostariophysi</taxon>
        <taxon>Cypriniformes</taxon>
        <taxon>Cyprinidae</taxon>
        <taxon>Labeoninae</taxon>
        <taxon>Labeonini</taxon>
        <taxon>Cirrhinus</taxon>
    </lineage>
</organism>
<comment type="caution">
    <text evidence="1">The sequence shown here is derived from an EMBL/GenBank/DDBJ whole genome shotgun (WGS) entry which is preliminary data.</text>
</comment>
<dbReference type="Proteomes" id="UP001558613">
    <property type="component" value="Unassembled WGS sequence"/>
</dbReference>
<reference evidence="1 2" key="1">
    <citation type="submission" date="2023-09" db="EMBL/GenBank/DDBJ databases">
        <authorList>
            <person name="Wang M."/>
        </authorList>
    </citation>
    <scope>NUCLEOTIDE SEQUENCE [LARGE SCALE GENOMIC DNA]</scope>
    <source>
        <strain evidence="1">GT-2023</strain>
        <tissue evidence="1">Liver</tissue>
    </source>
</reference>
<accession>A0ABR3N6Z5</accession>
<gene>
    <name evidence="1" type="ORF">QQF64_028576</name>
</gene>
<keyword evidence="2" id="KW-1185">Reference proteome</keyword>
<evidence type="ECO:0000313" key="2">
    <source>
        <dbReference type="Proteomes" id="UP001558613"/>
    </source>
</evidence>
<name>A0ABR3N6Z5_9TELE</name>
<feature type="non-terminal residue" evidence="1">
    <location>
        <position position="1"/>
    </location>
</feature>
<dbReference type="EMBL" id="JAYMGO010000006">
    <property type="protein sequence ID" value="KAL1272714.1"/>
    <property type="molecule type" value="Genomic_DNA"/>
</dbReference>
<proteinExistence type="predicted"/>